<accession>A0A2T2N6Z4</accession>
<protein>
    <submittedName>
        <fullName evidence="2">Uncharacterized protein</fullName>
    </submittedName>
</protein>
<sequence length="61" mass="6958">MPRSPPVIYGPLAPYVSFFVFFFVFRPRDIEGHITFECGTGALTSPHPWGPLLAIRYTHLH</sequence>
<dbReference type="Proteomes" id="UP000240883">
    <property type="component" value="Unassembled WGS sequence"/>
</dbReference>
<evidence type="ECO:0000313" key="2">
    <source>
        <dbReference type="EMBL" id="PSN61194.1"/>
    </source>
</evidence>
<keyword evidence="1" id="KW-0812">Transmembrane</keyword>
<evidence type="ECO:0000313" key="3">
    <source>
        <dbReference type="Proteomes" id="UP000240883"/>
    </source>
</evidence>
<keyword evidence="1" id="KW-0472">Membrane</keyword>
<gene>
    <name evidence="2" type="ORF">BS50DRAFT_578590</name>
</gene>
<organism evidence="2 3">
    <name type="scientific">Corynespora cassiicola Philippines</name>
    <dbReference type="NCBI Taxonomy" id="1448308"/>
    <lineage>
        <taxon>Eukaryota</taxon>
        <taxon>Fungi</taxon>
        <taxon>Dikarya</taxon>
        <taxon>Ascomycota</taxon>
        <taxon>Pezizomycotina</taxon>
        <taxon>Dothideomycetes</taxon>
        <taxon>Pleosporomycetidae</taxon>
        <taxon>Pleosporales</taxon>
        <taxon>Corynesporascaceae</taxon>
        <taxon>Corynespora</taxon>
    </lineage>
</organism>
<name>A0A2T2N6Z4_CORCC</name>
<feature type="transmembrane region" description="Helical" evidence="1">
    <location>
        <begin position="6"/>
        <end position="25"/>
    </location>
</feature>
<reference evidence="2 3" key="1">
    <citation type="journal article" date="2018" name="Front. Microbiol.">
        <title>Genome-Wide Analysis of Corynespora cassiicola Leaf Fall Disease Putative Effectors.</title>
        <authorList>
            <person name="Lopez D."/>
            <person name="Ribeiro S."/>
            <person name="Label P."/>
            <person name="Fumanal B."/>
            <person name="Venisse J.S."/>
            <person name="Kohler A."/>
            <person name="de Oliveira R.R."/>
            <person name="Labutti K."/>
            <person name="Lipzen A."/>
            <person name="Lail K."/>
            <person name="Bauer D."/>
            <person name="Ohm R.A."/>
            <person name="Barry K.W."/>
            <person name="Spatafora J."/>
            <person name="Grigoriev I.V."/>
            <person name="Martin F.M."/>
            <person name="Pujade-Renaud V."/>
        </authorList>
    </citation>
    <scope>NUCLEOTIDE SEQUENCE [LARGE SCALE GENOMIC DNA]</scope>
    <source>
        <strain evidence="2 3">Philippines</strain>
    </source>
</reference>
<keyword evidence="1" id="KW-1133">Transmembrane helix</keyword>
<dbReference type="AlphaFoldDB" id="A0A2T2N6Z4"/>
<proteinExistence type="predicted"/>
<keyword evidence="3" id="KW-1185">Reference proteome</keyword>
<evidence type="ECO:0000256" key="1">
    <source>
        <dbReference type="SAM" id="Phobius"/>
    </source>
</evidence>
<dbReference type="EMBL" id="KZ678145">
    <property type="protein sequence ID" value="PSN61194.1"/>
    <property type="molecule type" value="Genomic_DNA"/>
</dbReference>